<dbReference type="InterPro" id="IPR036291">
    <property type="entry name" value="NAD(P)-bd_dom_sf"/>
</dbReference>
<keyword evidence="3" id="KW-1185">Reference proteome</keyword>
<gene>
    <name evidence="2" type="ORF">JOF54_000999</name>
</gene>
<sequence length="332" mass="36556">MTSPSVLFLGGTGIISTACTTRALAQGWEVTVLNRGTSTTRPVPEGVRTLVGDLSDPASFRSAVGDRAFDVVADFRAFTPEHVQSRLDVLEGRTGQYVFISSASAYQTPPGRMPVRESTPLHNPFWQYSRDKIACEELLTAAYRERGLPMTIVRPSHTYDHTLLPFDGGWTVVDRMRRGVPVVVPGDGTSLWTLTHHTDFAHAFVGLLGHPAAIGDSFHITSDEWLSWNEIFLTVARVAGLDPELVHVPSDVINEADPEWGDGLIGDKAHTMIFDNTKVKRLVPDYVAKVPFVQGAREIMAWFDADPARQQVDAAMDATMDALVERFRVARA</sequence>
<dbReference type="InterPro" id="IPR001509">
    <property type="entry name" value="Epimerase_deHydtase"/>
</dbReference>
<comment type="caution">
    <text evidence="2">The sequence shown here is derived from an EMBL/GenBank/DDBJ whole genome shotgun (WGS) entry which is preliminary data.</text>
</comment>
<feature type="domain" description="NAD-dependent epimerase/dehydratase" evidence="1">
    <location>
        <begin position="6"/>
        <end position="215"/>
    </location>
</feature>
<dbReference type="Gene3D" id="3.40.50.720">
    <property type="entry name" value="NAD(P)-binding Rossmann-like Domain"/>
    <property type="match status" value="1"/>
</dbReference>
<dbReference type="Pfam" id="PF01370">
    <property type="entry name" value="Epimerase"/>
    <property type="match status" value="1"/>
</dbReference>
<reference evidence="2 3" key="1">
    <citation type="submission" date="2021-03" db="EMBL/GenBank/DDBJ databases">
        <title>Sequencing the genomes of 1000 actinobacteria strains.</title>
        <authorList>
            <person name="Klenk H.-P."/>
        </authorList>
    </citation>
    <scope>NUCLEOTIDE SEQUENCE [LARGE SCALE GENOMIC DNA]</scope>
    <source>
        <strain evidence="2 3">DSM 12936</strain>
    </source>
</reference>
<dbReference type="PANTHER" id="PTHR43245">
    <property type="entry name" value="BIFUNCTIONAL POLYMYXIN RESISTANCE PROTEIN ARNA"/>
    <property type="match status" value="1"/>
</dbReference>
<protein>
    <submittedName>
        <fullName evidence="2">Nucleoside-diphosphate-sugar epimerase</fullName>
    </submittedName>
</protein>
<dbReference type="CDD" id="cd05265">
    <property type="entry name" value="SDR_a1"/>
    <property type="match status" value="1"/>
</dbReference>
<dbReference type="InterPro" id="IPR050177">
    <property type="entry name" value="Lipid_A_modif_metabolic_enz"/>
</dbReference>
<organism evidence="2 3">
    <name type="scientific">Microlunatus capsulatus</name>
    <dbReference type="NCBI Taxonomy" id="99117"/>
    <lineage>
        <taxon>Bacteria</taxon>
        <taxon>Bacillati</taxon>
        <taxon>Actinomycetota</taxon>
        <taxon>Actinomycetes</taxon>
        <taxon>Propionibacteriales</taxon>
        <taxon>Propionibacteriaceae</taxon>
        <taxon>Microlunatus</taxon>
    </lineage>
</organism>
<evidence type="ECO:0000313" key="2">
    <source>
        <dbReference type="EMBL" id="MBP2416077.1"/>
    </source>
</evidence>
<name>A0ABS4Z4U9_9ACTN</name>
<dbReference type="SUPFAM" id="SSF51735">
    <property type="entry name" value="NAD(P)-binding Rossmann-fold domains"/>
    <property type="match status" value="1"/>
</dbReference>
<dbReference type="Proteomes" id="UP000758168">
    <property type="component" value="Unassembled WGS sequence"/>
</dbReference>
<accession>A0ABS4Z4U9</accession>
<evidence type="ECO:0000259" key="1">
    <source>
        <dbReference type="Pfam" id="PF01370"/>
    </source>
</evidence>
<dbReference type="RefSeq" id="WP_210053548.1">
    <property type="nucleotide sequence ID" value="NZ_BAAAMH010000006.1"/>
</dbReference>
<evidence type="ECO:0000313" key="3">
    <source>
        <dbReference type="Proteomes" id="UP000758168"/>
    </source>
</evidence>
<dbReference type="EMBL" id="JAGIOB010000001">
    <property type="protein sequence ID" value="MBP2416077.1"/>
    <property type="molecule type" value="Genomic_DNA"/>
</dbReference>
<proteinExistence type="predicted"/>